<dbReference type="AlphaFoldDB" id="A0A366Y2R1"/>
<evidence type="ECO:0000313" key="2">
    <source>
        <dbReference type="Proteomes" id="UP000253314"/>
    </source>
</evidence>
<organism evidence="1 2">
    <name type="scientific">Bacillus taeanensis</name>
    <dbReference type="NCBI Taxonomy" id="273032"/>
    <lineage>
        <taxon>Bacteria</taxon>
        <taxon>Bacillati</taxon>
        <taxon>Bacillota</taxon>
        <taxon>Bacilli</taxon>
        <taxon>Bacillales</taxon>
        <taxon>Bacillaceae</taxon>
        <taxon>Bacillus</taxon>
    </lineage>
</organism>
<evidence type="ECO:0000313" key="1">
    <source>
        <dbReference type="EMBL" id="RBW70491.1"/>
    </source>
</evidence>
<sequence length="116" mass="13256">MMRFLVKCLLLTMVLFFGVLLGMQEANSGLKKMRGENASFPNAFELSSNEQEAEVLGQTITTHDLKEKQKKLEEMESFNFFSTIGQKLTELIIELLKITIGFTTALFEKILQLIFQ</sequence>
<proteinExistence type="predicted"/>
<dbReference type="InterPro" id="IPR020534">
    <property type="entry name" value="Uncharacterised_YqxA"/>
</dbReference>
<reference evidence="1 2" key="1">
    <citation type="submission" date="2018-07" db="EMBL/GenBank/DDBJ databases">
        <title>Lottiidibacillus patelloidae gen. nov., sp. nov., isolated from the intestinal tract of a marine limpet and the reclassification of B. taeanensis BH030017T, B. algicola KMM 3737T and B. hwajinpoensis SW-72T as genus Lottiidibacillus.</title>
        <authorList>
            <person name="Liu R."/>
            <person name="Huang Z."/>
        </authorList>
    </citation>
    <scope>NUCLEOTIDE SEQUENCE [LARGE SCALE GENOMIC DNA]</scope>
    <source>
        <strain evidence="1 2">BH030017</strain>
    </source>
</reference>
<keyword evidence="2" id="KW-1185">Reference proteome</keyword>
<name>A0A366Y2R1_9BACI</name>
<dbReference type="Pfam" id="PF12438">
    <property type="entry name" value="DUF3679"/>
    <property type="match status" value="1"/>
</dbReference>
<accession>A0A366Y2R1</accession>
<comment type="caution">
    <text evidence="1">The sequence shown here is derived from an EMBL/GenBank/DDBJ whole genome shotgun (WGS) entry which is preliminary data.</text>
</comment>
<protein>
    <submittedName>
        <fullName evidence="1">DUF3679 domain-containing protein</fullName>
    </submittedName>
</protein>
<dbReference type="EMBL" id="QOCW01000004">
    <property type="protein sequence ID" value="RBW70491.1"/>
    <property type="molecule type" value="Genomic_DNA"/>
</dbReference>
<dbReference type="OrthoDB" id="2941402at2"/>
<dbReference type="Proteomes" id="UP000253314">
    <property type="component" value="Unassembled WGS sequence"/>
</dbReference>
<gene>
    <name evidence="1" type="ORF">DS031_05555</name>
</gene>